<comment type="cofactor">
    <cofactor evidence="1">
        <name>Zn(2+)</name>
        <dbReference type="ChEBI" id="CHEBI:29105"/>
    </cofactor>
</comment>
<evidence type="ECO:0000313" key="12">
    <source>
        <dbReference type="Proteomes" id="UP000095280"/>
    </source>
</evidence>
<proteinExistence type="inferred from homology"/>
<sequence length="1889" mass="204467">ANRLLGNATRFEPLTFRFSTELNPFNPRATHRPLTVHLVANELHWEGRGELEEPQLLLRGAEPRLRRRDPVAAEPQHLHGDGHHSRAALELEVPRVDAQLVLAAVHQQSGVRAVHGHAVEQDRHQGVQAPHLVGAAQAVNSLHLAFAVRQRQHAAGVVAAVQPDADEGLAVLLLDLFEYLLQEAGHDVGQLRVRHHLGSRKSAAAHAAHAVHAQQDDDVLAEPARLSAAALLGSQALLLLLGAAGRPRRRGRSSRLMMLSAAVGHGVQRLRRLGSHLKTRKQWPCSRASGDAEDSRFAAAAAAADGLKNGGRPAGGQPWRPAASSCLTGWQCGRNLCCRCRWEDRKAAAAADSDINGNKEGGGSMSDLLGLELIRSSPGLDRPFMPSRALLNSPPPSSAKVVVSVGGGGVEVNMCARRWVPLRGLAIGKIVYKYKRSKAVPESYSPRKRSAPKRKSLERPPDRLVNRDSVELSRRHSPGTFLTPRTVLTHQAIDTKAHRDDQVGFVLPLDLGQLLRGQQAQPELPDGGYEARTVVQRDGSNDSSRSCSIGPRPQRRDDVKLVQHELVGAENAGQSLGRQPREGPAGGEHGGRVALNELGGFEAELLLAEGDGSLQQLAGVARVQVVGQVVKAQLRGSGRRAERRSSRPNSTAAARTSSALDGRRQTQLVYRNSSTEANVSGFVSGSISDVVAGEASIPGTRRHKGRPEAAQGPQAAAVQPKLGARPRFQRRPDGSLGSHVTLGVRVHRMHNPVGRPVPHQLIVADAAEVDVPAGVEVGAGWVAAVAGVHCEGQALADAQHGEVQLRAQAAAVLGEGLQRLQGVGLAGQLGQLVQDTAGNADLHSAHLSMASTGGSQSCSPDISARSSRTWKAAGRQQRKKAVSNRRGEDRVEGVSQFDHSYRLCRSGHRPRLLNRRRNSRPDQLQQKPGGSLAAALTCHSASRSSGPLAHVSCGTRLPSPSAASRRPHSSKVSRRAQILSATSGSSKLRRLSRQAVGAGVPGGEAAPAVGAEQRQPIGARVYAGVKRAAGKNARVSEEGALGGALEQQHAETLGDEDQRGGKRKLFKGALLGLVMKYVRSNLDEDSEIGGSSSGIAGSGAGAIGTAGEAFQNVPTVTVPRPRASRLQRLRNYFRQRNYLEKFLFIAVCVLTILVLLLAAFLYRVTCPAPQHSFEVQYRKEVVPGPPAKGRNLSMVCLDPECISLSARILSYMNEAANPCEDFYEFACGSFRKRVAIPPGTQRVTSFSLQAEANEILLRSILESPAPPAAHASPSLRSAFSAELYANAGRLYASCMNVSAREASGVEPVTNMIAPLGPWAAHRPAGGPAFNASAWNLTKGIAEVVQFLLAHTESLPFFTVDVEPDNSNSSRHVLCFGQARTILGVRENYVGNGSATNLAALSEALLSVAQLFNFNLTQSNVTDLIDLEKQIAQISLPESERRDSTKIITSTVRYLMDNVGCSSLQPLFDLTYSNLTQVNWLDFLARYASNVSYHITPDTPVNIRDENYLRQLCPLLQRLAADPQKKLTVNNYLLIRSVWIFLSVLNKEAAAIPRKLHHITDGVHGSPNPWALCVRSVSGMFGFGLGKLYVDQHFDDESKLAVNSMINDVKAAFNRSLQEAAWMDATTRRLAMAKLVGIRNLVGYPDYFGNETAMREEFGSFRFASGEYFNNLLKIQRLGHVKSIAKLAEPVKVEFEMTPQSINAYYSPSSNVIAFPAGILQRPFYQAQFPPYISYGAIGAVIGHEVTHGFDDDGKNFDRNGNQRQWWSNRTAQSFKEAAACIAKQYEDFVVDGDVRVPGQLAYKDRANLLPEPLLPNLNERFTKEQLLFIAYSQTWCELETKESVRQSAKVDPHPPGKMRVWGPISNNHDFGGVFKCPAGARMNPTTPVY</sequence>
<accession>A0A1I8IB81</accession>
<feature type="domain" description="Peptidase M13 C-terminal" evidence="10">
    <location>
        <begin position="1801"/>
        <end position="1885"/>
    </location>
</feature>
<dbReference type="InterPro" id="IPR042089">
    <property type="entry name" value="Peptidase_M13_dom_2"/>
</dbReference>
<evidence type="ECO:0000256" key="7">
    <source>
        <dbReference type="ARBA" id="ARBA00023049"/>
    </source>
</evidence>
<feature type="compositionally biased region" description="Basic residues" evidence="8">
    <location>
        <begin position="908"/>
        <end position="918"/>
    </location>
</feature>
<dbReference type="GO" id="GO:0046872">
    <property type="term" value="F:metal ion binding"/>
    <property type="evidence" value="ECO:0007669"/>
    <property type="project" value="UniProtKB-KW"/>
</dbReference>
<keyword evidence="4" id="KW-0479">Metal-binding</keyword>
<evidence type="ECO:0000256" key="2">
    <source>
        <dbReference type="ARBA" id="ARBA00007357"/>
    </source>
</evidence>
<feature type="region of interest" description="Disordered" evidence="8">
    <location>
        <begin position="697"/>
        <end position="720"/>
    </location>
</feature>
<keyword evidence="9" id="KW-0812">Transmembrane</keyword>
<evidence type="ECO:0000256" key="6">
    <source>
        <dbReference type="ARBA" id="ARBA00022833"/>
    </source>
</evidence>
<organism evidence="12 13">
    <name type="scientific">Macrostomum lignano</name>
    <dbReference type="NCBI Taxonomy" id="282301"/>
    <lineage>
        <taxon>Eukaryota</taxon>
        <taxon>Metazoa</taxon>
        <taxon>Spiralia</taxon>
        <taxon>Lophotrochozoa</taxon>
        <taxon>Platyhelminthes</taxon>
        <taxon>Rhabditophora</taxon>
        <taxon>Macrostomorpha</taxon>
        <taxon>Macrostomida</taxon>
        <taxon>Macrostomidae</taxon>
        <taxon>Macrostomum</taxon>
    </lineage>
</organism>
<feature type="compositionally biased region" description="Basic residues" evidence="8">
    <location>
        <begin position="965"/>
        <end position="974"/>
    </location>
</feature>
<keyword evidence="5" id="KW-0378">Hydrolase</keyword>
<keyword evidence="3" id="KW-0645">Protease</keyword>
<dbReference type="Proteomes" id="UP000095280">
    <property type="component" value="Unplaced"/>
</dbReference>
<feature type="region of interest" description="Disordered" evidence="8">
    <location>
        <begin position="633"/>
        <end position="663"/>
    </location>
</feature>
<dbReference type="CDD" id="cd08662">
    <property type="entry name" value="M13"/>
    <property type="match status" value="1"/>
</dbReference>
<dbReference type="GO" id="GO:0004222">
    <property type="term" value="F:metalloendopeptidase activity"/>
    <property type="evidence" value="ECO:0007669"/>
    <property type="project" value="InterPro"/>
</dbReference>
<dbReference type="Pfam" id="PF05649">
    <property type="entry name" value="Peptidase_M13_N"/>
    <property type="match status" value="1"/>
</dbReference>
<comment type="similarity">
    <text evidence="2">Belongs to the peptidase M13 family.</text>
</comment>
<feature type="compositionally biased region" description="Basic and acidic residues" evidence="8">
    <location>
        <begin position="455"/>
        <end position="474"/>
    </location>
</feature>
<keyword evidence="6" id="KW-0862">Zinc</keyword>
<keyword evidence="12" id="KW-1185">Reference proteome</keyword>
<evidence type="ECO:0000256" key="1">
    <source>
        <dbReference type="ARBA" id="ARBA00001947"/>
    </source>
</evidence>
<evidence type="ECO:0000256" key="5">
    <source>
        <dbReference type="ARBA" id="ARBA00022801"/>
    </source>
</evidence>
<feature type="compositionally biased region" description="Polar residues" evidence="8">
    <location>
        <begin position="849"/>
        <end position="869"/>
    </location>
</feature>
<dbReference type="PANTHER" id="PTHR11733">
    <property type="entry name" value="ZINC METALLOPROTEASE FAMILY M13 NEPRILYSIN-RELATED"/>
    <property type="match status" value="1"/>
</dbReference>
<dbReference type="GO" id="GO:0005886">
    <property type="term" value="C:plasma membrane"/>
    <property type="evidence" value="ECO:0007669"/>
    <property type="project" value="TreeGrafter"/>
</dbReference>
<keyword evidence="9" id="KW-1133">Transmembrane helix</keyword>
<dbReference type="InterPro" id="IPR024079">
    <property type="entry name" value="MetalloPept_cat_dom_sf"/>
</dbReference>
<protein>
    <submittedName>
        <fullName evidence="13">60S ribosomal protein L6</fullName>
    </submittedName>
</protein>
<keyword evidence="9" id="KW-0472">Membrane</keyword>
<feature type="transmembrane region" description="Helical" evidence="9">
    <location>
        <begin position="1142"/>
        <end position="1162"/>
    </location>
</feature>
<dbReference type="InterPro" id="IPR008753">
    <property type="entry name" value="Peptidase_M13_N"/>
</dbReference>
<feature type="region of interest" description="Disordered" evidence="8">
    <location>
        <begin position="441"/>
        <end position="478"/>
    </location>
</feature>
<feature type="domain" description="Peptidase M13 C-terminal" evidence="10">
    <location>
        <begin position="1702"/>
        <end position="1792"/>
    </location>
</feature>
<feature type="region of interest" description="Disordered" evidence="8">
    <location>
        <begin position="944"/>
        <end position="1011"/>
    </location>
</feature>
<feature type="region of interest" description="Disordered" evidence="8">
    <location>
        <begin position="908"/>
        <end position="931"/>
    </location>
</feature>
<feature type="compositionally biased region" description="Low complexity" evidence="8">
    <location>
        <begin position="995"/>
        <end position="1011"/>
    </location>
</feature>
<dbReference type="SUPFAM" id="SSF55486">
    <property type="entry name" value="Metalloproteases ('zincins'), catalytic domain"/>
    <property type="match status" value="1"/>
</dbReference>
<dbReference type="Gene3D" id="3.40.390.10">
    <property type="entry name" value="Collagenase (Catalytic Domain)"/>
    <property type="match status" value="1"/>
</dbReference>
<feature type="region of interest" description="Disordered" evidence="8">
    <location>
        <begin position="849"/>
        <end position="893"/>
    </location>
</feature>
<feature type="domain" description="Peptidase M13 N-terminal" evidence="11">
    <location>
        <begin position="1218"/>
        <end position="1644"/>
    </location>
</feature>
<evidence type="ECO:0000259" key="10">
    <source>
        <dbReference type="Pfam" id="PF01431"/>
    </source>
</evidence>
<evidence type="ECO:0000313" key="13">
    <source>
        <dbReference type="WBParaSite" id="maker-uti_cns_0010977-snap-gene-0.2-mRNA-1"/>
    </source>
</evidence>
<dbReference type="InterPro" id="IPR000718">
    <property type="entry name" value="Peptidase_M13"/>
</dbReference>
<reference evidence="13" key="1">
    <citation type="submission" date="2016-11" db="UniProtKB">
        <authorList>
            <consortium name="WormBaseParasite"/>
        </authorList>
    </citation>
    <scope>IDENTIFICATION</scope>
</reference>
<evidence type="ECO:0000256" key="8">
    <source>
        <dbReference type="SAM" id="MobiDB-lite"/>
    </source>
</evidence>
<name>A0A1I8IB81_9PLAT</name>
<dbReference type="PRINTS" id="PR00786">
    <property type="entry name" value="NEPRILYSIN"/>
</dbReference>
<feature type="region of interest" description="Disordered" evidence="8">
    <location>
        <begin position="536"/>
        <end position="555"/>
    </location>
</feature>
<evidence type="ECO:0000256" key="3">
    <source>
        <dbReference type="ARBA" id="ARBA00022670"/>
    </source>
</evidence>
<dbReference type="WBParaSite" id="maker-uti_cns_0010977-snap-gene-0.2-mRNA-1">
    <property type="protein sequence ID" value="maker-uti_cns_0010977-snap-gene-0.2-mRNA-1"/>
    <property type="gene ID" value="maker-uti_cns_0010977-snap-gene-0.2"/>
</dbReference>
<dbReference type="InterPro" id="IPR018497">
    <property type="entry name" value="Peptidase_M13_C"/>
</dbReference>
<evidence type="ECO:0000256" key="9">
    <source>
        <dbReference type="SAM" id="Phobius"/>
    </source>
</evidence>
<dbReference type="Gene3D" id="1.10.1380.10">
    <property type="entry name" value="Neutral endopeptidase , domain2"/>
    <property type="match status" value="1"/>
</dbReference>
<evidence type="ECO:0000256" key="4">
    <source>
        <dbReference type="ARBA" id="ARBA00022723"/>
    </source>
</evidence>
<feature type="compositionally biased region" description="Polar residues" evidence="8">
    <location>
        <begin position="648"/>
        <end position="663"/>
    </location>
</feature>
<evidence type="ECO:0000259" key="11">
    <source>
        <dbReference type="Pfam" id="PF05649"/>
    </source>
</evidence>
<dbReference type="Pfam" id="PF01431">
    <property type="entry name" value="Peptidase_M13"/>
    <property type="match status" value="2"/>
</dbReference>
<feature type="compositionally biased region" description="Low complexity" evidence="8">
    <location>
        <begin position="708"/>
        <end position="720"/>
    </location>
</feature>
<keyword evidence="7" id="KW-0482">Metalloprotease</keyword>
<dbReference type="PROSITE" id="PS51885">
    <property type="entry name" value="NEPRILYSIN"/>
    <property type="match status" value="1"/>
</dbReference>
<feature type="region of interest" description="Disordered" evidence="8">
    <location>
        <begin position="569"/>
        <end position="590"/>
    </location>
</feature>
<dbReference type="PANTHER" id="PTHR11733:SF167">
    <property type="entry name" value="FI17812P1-RELATED"/>
    <property type="match status" value="1"/>
</dbReference>
<dbReference type="GO" id="GO:0016485">
    <property type="term" value="P:protein processing"/>
    <property type="evidence" value="ECO:0007669"/>
    <property type="project" value="TreeGrafter"/>
</dbReference>